<comment type="caution">
    <text evidence="2">The sequence shown here is derived from an EMBL/GenBank/DDBJ whole genome shotgun (WGS) entry which is preliminary data.</text>
</comment>
<dbReference type="EMBL" id="BNAU01000019">
    <property type="protein sequence ID" value="GHF30889.1"/>
    <property type="molecule type" value="Genomic_DNA"/>
</dbReference>
<accession>A0ABQ3JNF6</accession>
<name>A0ABQ3JNF6_9PSEU</name>
<dbReference type="RefSeq" id="WP_191249503.1">
    <property type="nucleotide sequence ID" value="NZ_BNAU01000019.1"/>
</dbReference>
<evidence type="ECO:0000313" key="2">
    <source>
        <dbReference type="EMBL" id="GHF30889.1"/>
    </source>
</evidence>
<feature type="compositionally biased region" description="Basic and acidic residues" evidence="1">
    <location>
        <begin position="1"/>
        <end position="20"/>
    </location>
</feature>
<evidence type="ECO:0000313" key="3">
    <source>
        <dbReference type="Proteomes" id="UP000605897"/>
    </source>
</evidence>
<protein>
    <submittedName>
        <fullName evidence="2">Uncharacterized protein</fullName>
    </submittedName>
</protein>
<keyword evidence="3" id="KW-1185">Reference proteome</keyword>
<gene>
    <name evidence="2" type="ORF">GCM10017786_76000</name>
</gene>
<sequence length="51" mass="5949">MNDDGLRSYRGDDAGQRYDIETGQLLDENLDPVGELATEERPDRRGRRDRR</sequence>
<organism evidence="2 3">
    <name type="scientific">Amycolatopsis deserti</name>
    <dbReference type="NCBI Taxonomy" id="185696"/>
    <lineage>
        <taxon>Bacteria</taxon>
        <taxon>Bacillati</taxon>
        <taxon>Actinomycetota</taxon>
        <taxon>Actinomycetes</taxon>
        <taxon>Pseudonocardiales</taxon>
        <taxon>Pseudonocardiaceae</taxon>
        <taxon>Amycolatopsis</taxon>
    </lineage>
</organism>
<feature type="region of interest" description="Disordered" evidence="1">
    <location>
        <begin position="1"/>
        <end position="51"/>
    </location>
</feature>
<evidence type="ECO:0000256" key="1">
    <source>
        <dbReference type="SAM" id="MobiDB-lite"/>
    </source>
</evidence>
<proteinExistence type="predicted"/>
<reference evidence="3" key="1">
    <citation type="journal article" date="2019" name="Int. J. Syst. Evol. Microbiol.">
        <title>The Global Catalogue of Microorganisms (GCM) 10K type strain sequencing project: providing services to taxonomists for standard genome sequencing and annotation.</title>
        <authorList>
            <consortium name="The Broad Institute Genomics Platform"/>
            <consortium name="The Broad Institute Genome Sequencing Center for Infectious Disease"/>
            <person name="Wu L."/>
            <person name="Ma J."/>
        </authorList>
    </citation>
    <scope>NUCLEOTIDE SEQUENCE [LARGE SCALE GENOMIC DNA]</scope>
    <source>
        <strain evidence="3">CGMCC 4.7677</strain>
    </source>
</reference>
<dbReference type="Proteomes" id="UP000605897">
    <property type="component" value="Unassembled WGS sequence"/>
</dbReference>